<evidence type="ECO:0000259" key="8">
    <source>
        <dbReference type="Pfam" id="PF04542"/>
    </source>
</evidence>
<keyword evidence="4 6" id="KW-0238">DNA-binding</keyword>
<evidence type="ECO:0000313" key="10">
    <source>
        <dbReference type="EMBL" id="MBB3210326.1"/>
    </source>
</evidence>
<keyword evidence="3 6" id="KW-0731">Sigma factor</keyword>
<dbReference type="PROSITE" id="PS01063">
    <property type="entry name" value="SIGMA70_ECF"/>
    <property type="match status" value="1"/>
</dbReference>
<evidence type="ECO:0000256" key="1">
    <source>
        <dbReference type="ARBA" id="ARBA00010641"/>
    </source>
</evidence>
<proteinExistence type="inferred from homology"/>
<dbReference type="Gene3D" id="1.10.10.10">
    <property type="entry name" value="Winged helix-like DNA-binding domain superfamily/Winged helix DNA-binding domain"/>
    <property type="match status" value="1"/>
</dbReference>
<dbReference type="NCBIfam" id="TIGR02937">
    <property type="entry name" value="sigma70-ECF"/>
    <property type="match status" value="1"/>
</dbReference>
<dbReference type="InterPro" id="IPR000838">
    <property type="entry name" value="RNA_pol_sigma70_ECF_CS"/>
</dbReference>
<dbReference type="GO" id="GO:0006352">
    <property type="term" value="P:DNA-templated transcription initiation"/>
    <property type="evidence" value="ECO:0007669"/>
    <property type="project" value="InterPro"/>
</dbReference>
<keyword evidence="5 6" id="KW-0804">Transcription</keyword>
<dbReference type="SUPFAM" id="SSF88659">
    <property type="entry name" value="Sigma3 and sigma4 domains of RNA polymerase sigma factors"/>
    <property type="match status" value="1"/>
</dbReference>
<dbReference type="InterPro" id="IPR013324">
    <property type="entry name" value="RNA_pol_sigma_r3/r4-like"/>
</dbReference>
<comment type="similarity">
    <text evidence="1 6">Belongs to the sigma-70 factor family. ECF subfamily.</text>
</comment>
<evidence type="ECO:0000259" key="9">
    <source>
        <dbReference type="Pfam" id="PF08281"/>
    </source>
</evidence>
<evidence type="ECO:0000256" key="5">
    <source>
        <dbReference type="ARBA" id="ARBA00023163"/>
    </source>
</evidence>
<dbReference type="InterPro" id="IPR039425">
    <property type="entry name" value="RNA_pol_sigma-70-like"/>
</dbReference>
<dbReference type="GO" id="GO:0003677">
    <property type="term" value="F:DNA binding"/>
    <property type="evidence" value="ECO:0007669"/>
    <property type="project" value="UniProtKB-KW"/>
</dbReference>
<dbReference type="InterPro" id="IPR036388">
    <property type="entry name" value="WH-like_DNA-bd_sf"/>
</dbReference>
<reference evidence="10 11" key="1">
    <citation type="submission" date="2020-08" db="EMBL/GenBank/DDBJ databases">
        <title>Genomic Encyclopedia of Type Strains, Phase III (KMG-III): the genomes of soil and plant-associated and newly described type strains.</title>
        <authorList>
            <person name="Whitman W."/>
        </authorList>
    </citation>
    <scope>NUCLEOTIDE SEQUENCE [LARGE SCALE GENOMIC DNA]</scope>
    <source>
        <strain evidence="10 11">CECT 8075</strain>
    </source>
</reference>
<gene>
    <name evidence="10" type="ORF">FHS27_006173</name>
</gene>
<name>A0A7W5E505_9BACT</name>
<dbReference type="EMBL" id="JACHXU010000035">
    <property type="protein sequence ID" value="MBB3210326.1"/>
    <property type="molecule type" value="Genomic_DNA"/>
</dbReference>
<dbReference type="AlphaFoldDB" id="A0A7W5E505"/>
<feature type="compositionally biased region" description="Basic and acidic residues" evidence="7">
    <location>
        <begin position="233"/>
        <end position="251"/>
    </location>
</feature>
<feature type="region of interest" description="Disordered" evidence="7">
    <location>
        <begin position="98"/>
        <end position="126"/>
    </location>
</feature>
<dbReference type="Pfam" id="PF08281">
    <property type="entry name" value="Sigma70_r4_2"/>
    <property type="match status" value="1"/>
</dbReference>
<evidence type="ECO:0000256" key="6">
    <source>
        <dbReference type="RuleBase" id="RU000716"/>
    </source>
</evidence>
<keyword evidence="11" id="KW-1185">Reference proteome</keyword>
<accession>A0A7W5E505</accession>
<dbReference type="InterPro" id="IPR007627">
    <property type="entry name" value="RNA_pol_sigma70_r2"/>
</dbReference>
<dbReference type="PANTHER" id="PTHR43133:SF8">
    <property type="entry name" value="RNA POLYMERASE SIGMA FACTOR HI_1459-RELATED"/>
    <property type="match status" value="1"/>
</dbReference>
<dbReference type="InterPro" id="IPR013249">
    <property type="entry name" value="RNA_pol_sigma70_r4_t2"/>
</dbReference>
<keyword evidence="2 6" id="KW-0805">Transcription regulation</keyword>
<comment type="caution">
    <text evidence="10">The sequence shown here is derived from an EMBL/GenBank/DDBJ whole genome shotgun (WGS) entry which is preliminary data.</text>
</comment>
<feature type="region of interest" description="Disordered" evidence="7">
    <location>
        <begin position="230"/>
        <end position="258"/>
    </location>
</feature>
<dbReference type="PANTHER" id="PTHR43133">
    <property type="entry name" value="RNA POLYMERASE ECF-TYPE SIGMA FACTO"/>
    <property type="match status" value="1"/>
</dbReference>
<dbReference type="InterPro" id="IPR014284">
    <property type="entry name" value="RNA_pol_sigma-70_dom"/>
</dbReference>
<dbReference type="RefSeq" id="WP_315854745.1">
    <property type="nucleotide sequence ID" value="NZ_JACHXU010000035.1"/>
</dbReference>
<evidence type="ECO:0000313" key="11">
    <source>
        <dbReference type="Proteomes" id="UP000536179"/>
    </source>
</evidence>
<feature type="domain" description="RNA polymerase sigma-70 region 2" evidence="8">
    <location>
        <begin position="35"/>
        <end position="102"/>
    </location>
</feature>
<dbReference type="Gene3D" id="1.10.1740.10">
    <property type="match status" value="1"/>
</dbReference>
<dbReference type="GO" id="GO:0016987">
    <property type="term" value="F:sigma factor activity"/>
    <property type="evidence" value="ECO:0007669"/>
    <property type="project" value="UniProtKB-KW"/>
</dbReference>
<organism evidence="10 11">
    <name type="scientific">Aporhodopirellula rubra</name>
    <dbReference type="NCBI Taxonomy" id="980271"/>
    <lineage>
        <taxon>Bacteria</taxon>
        <taxon>Pseudomonadati</taxon>
        <taxon>Planctomycetota</taxon>
        <taxon>Planctomycetia</taxon>
        <taxon>Pirellulales</taxon>
        <taxon>Pirellulaceae</taxon>
        <taxon>Aporhodopirellula</taxon>
    </lineage>
</organism>
<evidence type="ECO:0000256" key="4">
    <source>
        <dbReference type="ARBA" id="ARBA00023125"/>
    </source>
</evidence>
<evidence type="ECO:0000256" key="2">
    <source>
        <dbReference type="ARBA" id="ARBA00023015"/>
    </source>
</evidence>
<evidence type="ECO:0000256" key="3">
    <source>
        <dbReference type="ARBA" id="ARBA00023082"/>
    </source>
</evidence>
<feature type="compositionally biased region" description="Basic and acidic residues" evidence="7">
    <location>
        <begin position="102"/>
        <end position="119"/>
    </location>
</feature>
<dbReference type="Pfam" id="PF04542">
    <property type="entry name" value="Sigma70_r2"/>
    <property type="match status" value="1"/>
</dbReference>
<feature type="domain" description="RNA polymerase sigma factor 70 region 4 type 2" evidence="9">
    <location>
        <begin position="151"/>
        <end position="201"/>
    </location>
</feature>
<dbReference type="Proteomes" id="UP000536179">
    <property type="component" value="Unassembled WGS sequence"/>
</dbReference>
<dbReference type="SUPFAM" id="SSF88946">
    <property type="entry name" value="Sigma2 domain of RNA polymerase sigma factors"/>
    <property type="match status" value="1"/>
</dbReference>
<evidence type="ECO:0000256" key="7">
    <source>
        <dbReference type="SAM" id="MobiDB-lite"/>
    </source>
</evidence>
<protein>
    <recommendedName>
        <fullName evidence="6">RNA polymerase sigma factor</fullName>
    </recommendedName>
</protein>
<dbReference type="InterPro" id="IPR013325">
    <property type="entry name" value="RNA_pol_sigma_r2"/>
</dbReference>
<sequence>MPASDSTVLRYTQTDPDVRLMLRVRDGDAGAFEELVRRYQPRLVRLMHHLAPHTDLAEDLAQETFLRVYRARDRYEPGAKFSTWLFTIAGNVARNAKRTVSRRHEVSEGDAPRSAGAERDGDDGPTLAATALEASGLMPVRVAEGDERARLVRAAVASLGERQRMALILSRFENMSYVEIADAMDLSTKAVKSLLSRARVSLKQTLESYMESGTLEQDFHTSVSLPSMSSMIDKYRGSDDASASDDLKASPDEGGSDQ</sequence>
<dbReference type="CDD" id="cd06171">
    <property type="entry name" value="Sigma70_r4"/>
    <property type="match status" value="1"/>
</dbReference>